<dbReference type="EMBL" id="BK014792">
    <property type="protein sequence ID" value="DAD75900.1"/>
    <property type="molecule type" value="Genomic_DNA"/>
</dbReference>
<sequence length="83" mass="9769">MKWDEFRDLLVGLGPDTALGRIVSIRAEDRKEMLEQFTSEQMQIRSEWRNKWAKQIAKTNQKQMDAELEAIRQGFLQMAGIKE</sequence>
<name>A0A8S5M0Y9_9CAUD</name>
<proteinExistence type="predicted"/>
<evidence type="ECO:0008006" key="2">
    <source>
        <dbReference type="Google" id="ProtNLM"/>
    </source>
</evidence>
<protein>
    <recommendedName>
        <fullName evidence="2">Bacteriophage Gp15 protein</fullName>
    </recommendedName>
</protein>
<evidence type="ECO:0000313" key="1">
    <source>
        <dbReference type="EMBL" id="DAD75900.1"/>
    </source>
</evidence>
<accession>A0A8S5M0Y9</accession>
<reference evidence="1" key="1">
    <citation type="journal article" date="2021" name="Proc. Natl. Acad. Sci. U.S.A.">
        <title>A Catalog of Tens of Thousands of Viruses from Human Metagenomes Reveals Hidden Associations with Chronic Diseases.</title>
        <authorList>
            <person name="Tisza M.J."/>
            <person name="Buck C.B."/>
        </authorList>
    </citation>
    <scope>NUCLEOTIDE SEQUENCE</scope>
    <source>
        <strain evidence="1">CtLAw30</strain>
    </source>
</reference>
<organism evidence="1">
    <name type="scientific">Siphoviridae sp. ctLAw30</name>
    <dbReference type="NCBI Taxonomy" id="2826249"/>
    <lineage>
        <taxon>Viruses</taxon>
        <taxon>Duplodnaviria</taxon>
        <taxon>Heunggongvirae</taxon>
        <taxon>Uroviricota</taxon>
        <taxon>Caudoviricetes</taxon>
    </lineage>
</organism>